<name>A0ABP6UXH6_9ACTN</name>
<comment type="caution">
    <text evidence="2">The sequence shown here is derived from an EMBL/GenBank/DDBJ whole genome shotgun (WGS) entry which is preliminary data.</text>
</comment>
<gene>
    <name evidence="2" type="ORF">GCM10022263_07800</name>
</gene>
<evidence type="ECO:0000259" key="1">
    <source>
        <dbReference type="Pfam" id="PF14530"/>
    </source>
</evidence>
<protein>
    <recommendedName>
        <fullName evidence="1">DUF4439 domain-containing protein</fullName>
    </recommendedName>
</protein>
<dbReference type="Pfam" id="PF14530">
    <property type="entry name" value="DUF4439"/>
    <property type="match status" value="1"/>
</dbReference>
<reference evidence="3" key="1">
    <citation type="journal article" date="2019" name="Int. J. Syst. Evol. Microbiol.">
        <title>The Global Catalogue of Microorganisms (GCM) 10K type strain sequencing project: providing services to taxonomists for standard genome sequencing and annotation.</title>
        <authorList>
            <consortium name="The Broad Institute Genomics Platform"/>
            <consortium name="The Broad Institute Genome Sequencing Center for Infectious Disease"/>
            <person name="Wu L."/>
            <person name="Ma J."/>
        </authorList>
    </citation>
    <scope>NUCLEOTIDE SEQUENCE [LARGE SCALE GENOMIC DNA]</scope>
    <source>
        <strain evidence="3">JCM 17460</strain>
    </source>
</reference>
<feature type="domain" description="DUF4439" evidence="1">
    <location>
        <begin position="184"/>
        <end position="316"/>
    </location>
</feature>
<dbReference type="InterPro" id="IPR029447">
    <property type="entry name" value="DUF4439"/>
</dbReference>
<dbReference type="EMBL" id="BAABBB010000004">
    <property type="protein sequence ID" value="GAA3522174.1"/>
    <property type="molecule type" value="Genomic_DNA"/>
</dbReference>
<dbReference type="RefSeq" id="WP_218232608.1">
    <property type="nucleotide sequence ID" value="NZ_BAABBB010000004.1"/>
</dbReference>
<accession>A0ABP6UXH6</accession>
<dbReference type="PROSITE" id="PS51257">
    <property type="entry name" value="PROKAR_LIPOPROTEIN"/>
    <property type="match status" value="1"/>
</dbReference>
<dbReference type="CDD" id="cd00657">
    <property type="entry name" value="Ferritin_like"/>
    <property type="match status" value="1"/>
</dbReference>
<sequence>MPVRPRPVSRRLVLGGGIGVATLALSGCDVLDDVLGSDDDPGVSGAVTPTAPPADADSALVEGVLAEISTTGGLAAATAAADPGHRAAARLARIHRIHATELGGTVASAAPGAVAPADPQALLSAEGALQQQLVDAARKADSGGLAQVLASMAAALGQALVGRNTSAPASLPAAAGDTGPAVAALQTTLAAEHAAVFVYGALGGQTSRSGSPVLYDAVTSAYTTHRSRRDELTARLTAAGADPVAAEPGYGLPADLGTPAAVRARAQELEESAATTYAYLVANTNADARAWAIDACIDAAVRAVAFGARPDPLPGL</sequence>
<evidence type="ECO:0000313" key="2">
    <source>
        <dbReference type="EMBL" id="GAA3522174.1"/>
    </source>
</evidence>
<evidence type="ECO:0000313" key="3">
    <source>
        <dbReference type="Proteomes" id="UP001500301"/>
    </source>
</evidence>
<organism evidence="2 3">
    <name type="scientific">Nocardioides daeguensis</name>
    <dbReference type="NCBI Taxonomy" id="908359"/>
    <lineage>
        <taxon>Bacteria</taxon>
        <taxon>Bacillati</taxon>
        <taxon>Actinomycetota</taxon>
        <taxon>Actinomycetes</taxon>
        <taxon>Propionibacteriales</taxon>
        <taxon>Nocardioidaceae</taxon>
        <taxon>Nocardioides</taxon>
    </lineage>
</organism>
<proteinExistence type="predicted"/>
<dbReference type="Proteomes" id="UP001500301">
    <property type="component" value="Unassembled WGS sequence"/>
</dbReference>
<keyword evidence="3" id="KW-1185">Reference proteome</keyword>